<dbReference type="InterPro" id="IPR030378">
    <property type="entry name" value="G_CP_dom"/>
</dbReference>
<feature type="region of interest" description="Disordered" evidence="3">
    <location>
        <begin position="1"/>
        <end position="35"/>
    </location>
</feature>
<keyword evidence="2" id="KW-0342">GTP-binding</keyword>
<evidence type="ECO:0000313" key="7">
    <source>
        <dbReference type="Proteomes" id="UP000188929"/>
    </source>
</evidence>
<dbReference type="SUPFAM" id="SSF52540">
    <property type="entry name" value="P-loop containing nucleoside triphosphate hydrolases"/>
    <property type="match status" value="1"/>
</dbReference>
<protein>
    <submittedName>
        <fullName evidence="6">Ribosome small subunit-dependent GTPase A</fullName>
    </submittedName>
</protein>
<dbReference type="OrthoDB" id="9809485at2"/>
<keyword evidence="1" id="KW-0547">Nucleotide-binding</keyword>
<reference evidence="7" key="1">
    <citation type="submission" date="2016-10" db="EMBL/GenBank/DDBJ databases">
        <title>Frankia sp. NRRL B-16386 Genome sequencing.</title>
        <authorList>
            <person name="Ghodhbane-Gtari F."/>
            <person name="Swanson E."/>
            <person name="Gueddou A."/>
            <person name="Hezbri K."/>
            <person name="Ktari K."/>
            <person name="Nouioui I."/>
            <person name="Morris K."/>
            <person name="Simpson S."/>
            <person name="Abebe-Akele F."/>
            <person name="Thomas K."/>
            <person name="Gtari M."/>
            <person name="Tisa L.S."/>
        </authorList>
    </citation>
    <scope>NUCLEOTIDE SEQUENCE [LARGE SCALE GENOMIC DNA]</scope>
    <source>
        <strain evidence="7">NRRL B-16386</strain>
    </source>
</reference>
<gene>
    <name evidence="6" type="ORF">BL253_00285</name>
</gene>
<dbReference type="PANTHER" id="PTHR32120:SF11">
    <property type="entry name" value="SMALL RIBOSOMAL SUBUNIT BIOGENESIS GTPASE RSGA 1, MITOCHONDRIAL-RELATED"/>
    <property type="match status" value="1"/>
</dbReference>
<organism evidence="6 7">
    <name type="scientific">Pseudofrankia asymbiotica</name>
    <dbReference type="NCBI Taxonomy" id="1834516"/>
    <lineage>
        <taxon>Bacteria</taxon>
        <taxon>Bacillati</taxon>
        <taxon>Actinomycetota</taxon>
        <taxon>Actinomycetes</taxon>
        <taxon>Frankiales</taxon>
        <taxon>Frankiaceae</taxon>
        <taxon>Pseudofrankia</taxon>
    </lineage>
</organism>
<evidence type="ECO:0000256" key="2">
    <source>
        <dbReference type="ARBA" id="ARBA00023134"/>
    </source>
</evidence>
<dbReference type="CDD" id="cd01854">
    <property type="entry name" value="YjeQ_EngC"/>
    <property type="match status" value="1"/>
</dbReference>
<dbReference type="Pfam" id="PF03193">
    <property type="entry name" value="RsgA_GTPase"/>
    <property type="match status" value="1"/>
</dbReference>
<dbReference type="InterPro" id="IPR027417">
    <property type="entry name" value="P-loop_NTPase"/>
</dbReference>
<feature type="domain" description="CP-type G" evidence="5">
    <location>
        <begin position="110"/>
        <end position="273"/>
    </location>
</feature>
<dbReference type="Proteomes" id="UP000188929">
    <property type="component" value="Unassembled WGS sequence"/>
</dbReference>
<dbReference type="GO" id="GO:0003924">
    <property type="term" value="F:GTPase activity"/>
    <property type="evidence" value="ECO:0007669"/>
    <property type="project" value="InterPro"/>
</dbReference>
<dbReference type="AlphaFoldDB" id="A0A1V2IL05"/>
<dbReference type="GO" id="GO:0005525">
    <property type="term" value="F:GTP binding"/>
    <property type="evidence" value="ECO:0007669"/>
    <property type="project" value="UniProtKB-KW"/>
</dbReference>
<dbReference type="PANTHER" id="PTHR32120">
    <property type="entry name" value="SMALL RIBOSOMAL SUBUNIT BIOGENESIS GTPASE RSGA"/>
    <property type="match status" value="1"/>
</dbReference>
<evidence type="ECO:0000313" key="6">
    <source>
        <dbReference type="EMBL" id="ONH33808.1"/>
    </source>
</evidence>
<dbReference type="STRING" id="1834516.BL253_00285"/>
<dbReference type="Gene3D" id="3.40.50.300">
    <property type="entry name" value="P-loop containing nucleotide triphosphate hydrolases"/>
    <property type="match status" value="1"/>
</dbReference>
<dbReference type="NCBIfam" id="TIGR00157">
    <property type="entry name" value="ribosome small subunit-dependent GTPase A"/>
    <property type="match status" value="1"/>
</dbReference>
<feature type="domain" description="EngC GTPase" evidence="4">
    <location>
        <begin position="129"/>
        <end position="271"/>
    </location>
</feature>
<dbReference type="InterPro" id="IPR010914">
    <property type="entry name" value="RsgA_GTPase_dom"/>
</dbReference>
<dbReference type="RefSeq" id="WP_076812226.1">
    <property type="nucleotide sequence ID" value="NZ_MOMC01000002.1"/>
</dbReference>
<dbReference type="InterPro" id="IPR004881">
    <property type="entry name" value="Ribosome_biogen_GTPase_RsgA"/>
</dbReference>
<dbReference type="PROSITE" id="PS50936">
    <property type="entry name" value="ENGC_GTPASE"/>
    <property type="match status" value="1"/>
</dbReference>
<comment type="caution">
    <text evidence="6">The sequence shown here is derived from an EMBL/GenBank/DDBJ whole genome shotgun (WGS) entry which is preliminary data.</text>
</comment>
<dbReference type="PROSITE" id="PS51721">
    <property type="entry name" value="G_CP"/>
    <property type="match status" value="1"/>
</dbReference>
<proteinExistence type="predicted"/>
<evidence type="ECO:0000256" key="1">
    <source>
        <dbReference type="ARBA" id="ARBA00022741"/>
    </source>
</evidence>
<dbReference type="EMBL" id="MOMC01000002">
    <property type="protein sequence ID" value="ONH33808.1"/>
    <property type="molecule type" value="Genomic_DNA"/>
</dbReference>
<dbReference type="Gene3D" id="1.10.40.50">
    <property type="entry name" value="Probable gtpase engc, domain 3"/>
    <property type="match status" value="1"/>
</dbReference>
<sequence length="338" mass="35358">MSGARRSGRDLDEDDVRTRPGRGSRPRTRERPEHADAVDAVVVAVDRGRYSCRRTLPDGRADPAGTLVAAIRGGDLRRVPVVVGDRVALVGDVSGDPGALARIVRRAERTSVLRRTADDSDPTERPIVANADQLVIVTALADPPPRTGLIDRCLVAAYDGGLDPVLCLTKADLADDETLRDLYRPLGLTIVTSRPDVDPAGLRALITNRVSVLFGHSGVGKSTLVNRLVPDAAREIGVVNAVTGRGRHTSSAAVALPVPGGGWVVDTPGVRSFGLGAISLARVLAAFAELAEAAAHCPPGCTHAEGLADCALDEAVRTGHADPARLTSLRRLLAARGG</sequence>
<evidence type="ECO:0000259" key="5">
    <source>
        <dbReference type="PROSITE" id="PS51721"/>
    </source>
</evidence>
<evidence type="ECO:0000256" key="3">
    <source>
        <dbReference type="SAM" id="MobiDB-lite"/>
    </source>
</evidence>
<name>A0A1V2IL05_9ACTN</name>
<evidence type="ECO:0000259" key="4">
    <source>
        <dbReference type="PROSITE" id="PS50936"/>
    </source>
</evidence>
<accession>A0A1V2IL05</accession>
<keyword evidence="7" id="KW-1185">Reference proteome</keyword>